<dbReference type="InterPro" id="IPR051056">
    <property type="entry name" value="Glycosyl_Hydrolase_73"/>
</dbReference>
<dbReference type="InterPro" id="IPR003646">
    <property type="entry name" value="SH3-like_bac-type"/>
</dbReference>
<dbReference type="AlphaFoldDB" id="A0A0J8J8Z6"/>
<feature type="chain" id="PRO_5005300921" evidence="2">
    <location>
        <begin position="25"/>
        <end position="345"/>
    </location>
</feature>
<proteinExistence type="predicted"/>
<dbReference type="Gene3D" id="4.10.80.30">
    <property type="entry name" value="DNA polymerase, domain 6"/>
    <property type="match status" value="1"/>
</dbReference>
<dbReference type="SMART" id="SM00047">
    <property type="entry name" value="LYZ2"/>
    <property type="match status" value="1"/>
</dbReference>
<name>A0A0J8J8Z6_9LIST</name>
<evidence type="ECO:0000256" key="2">
    <source>
        <dbReference type="SAM" id="SignalP"/>
    </source>
</evidence>
<organism evidence="4 5">
    <name type="scientific">Listeria fleischmannii 1991</name>
    <dbReference type="NCBI Taxonomy" id="1430899"/>
    <lineage>
        <taxon>Bacteria</taxon>
        <taxon>Bacillati</taxon>
        <taxon>Bacillota</taxon>
        <taxon>Bacilli</taxon>
        <taxon>Bacillales</taxon>
        <taxon>Listeriaceae</taxon>
        <taxon>Listeria</taxon>
    </lineage>
</organism>
<keyword evidence="1" id="KW-0378">Hydrolase</keyword>
<dbReference type="RefSeq" id="WP_223196421.1">
    <property type="nucleotide sequence ID" value="NZ_KQ130610.1"/>
</dbReference>
<evidence type="ECO:0000313" key="5">
    <source>
        <dbReference type="Proteomes" id="UP000052258"/>
    </source>
</evidence>
<keyword evidence="2" id="KW-0732">Signal</keyword>
<dbReference type="PANTHER" id="PTHR33308:SF9">
    <property type="entry name" value="PEPTIDOGLYCAN HYDROLASE FLGJ"/>
    <property type="match status" value="1"/>
</dbReference>
<dbReference type="Pfam" id="PF01832">
    <property type="entry name" value="Glucosaminidase"/>
    <property type="match status" value="1"/>
</dbReference>
<keyword evidence="5" id="KW-1185">Reference proteome</keyword>
<sequence>MKKIAISLLALSLTMAPLTQVAHAEESVLKQNPELGQGFYAVTDTNRPMLRAATNPPAFLADIKKGSVDSWDKHSVLPSITGAQAVLESGWGTSQLSTMAHNLFGVKGTYNGSFVTMPTQEYVNGKWITIDAQFRKYPSKNESMTDHGDFLQKSRYQDLIGETDYVKAANYLQKAGYATDPDYAKKLVSIIEARGLTAWDQEAFDIASLKNAKWRYARETLNIRSAASWDSSIAFKITPYYAAQLNYGKQENGFIEVIYQGKRGWYKPSLSLYWYDKNPTTKYVTTNNVNFRTAEKWDSPVAQSKKAGESVLVLRKMPKSGWLEVVLTNSVIGYIPDSPNYVKKS</sequence>
<dbReference type="Gene3D" id="1.10.530.10">
    <property type="match status" value="1"/>
</dbReference>
<protein>
    <submittedName>
        <fullName evidence="4">Mannosyl-glycoendo-beta-N-acetylglucosaminidase family protein</fullName>
    </submittedName>
</protein>
<dbReference type="PANTHER" id="PTHR33308">
    <property type="entry name" value="PEPTIDOGLYCAN HYDROLASE FLGJ"/>
    <property type="match status" value="1"/>
</dbReference>
<comment type="caution">
    <text evidence="4">The sequence shown here is derived from an EMBL/GenBank/DDBJ whole genome shotgun (WGS) entry which is preliminary data.</text>
</comment>
<reference evidence="4 5" key="1">
    <citation type="journal article" date="2015" name="Genome Biol. Evol.">
        <title>Comparative Genomics of Listeria Sensu Lato: Genus-Wide Differences in Evolutionary Dynamics and the Progressive Gain of Complex, Potentially Pathogenicity-Related Traits through Lateral Gene Transfer.</title>
        <authorList>
            <person name="Chiara M."/>
            <person name="Caruso M."/>
            <person name="D'Erchia A.M."/>
            <person name="Manzari C."/>
            <person name="Fraccalvieri R."/>
            <person name="Goffredo E."/>
            <person name="Latorre L."/>
            <person name="Miccolupo A."/>
            <person name="Padalino I."/>
            <person name="Santagada G."/>
            <person name="Chiocco D."/>
            <person name="Pesole G."/>
            <person name="Horner D.S."/>
            <person name="Parisi A."/>
        </authorList>
    </citation>
    <scope>NUCLEOTIDE SEQUENCE [LARGE SCALE GENOMIC DNA]</scope>
    <source>
        <strain evidence="4 5">1991</strain>
    </source>
</reference>
<dbReference type="GO" id="GO:0004040">
    <property type="term" value="F:amidase activity"/>
    <property type="evidence" value="ECO:0007669"/>
    <property type="project" value="InterPro"/>
</dbReference>
<dbReference type="PRINTS" id="PR01002">
    <property type="entry name" value="FLGFLGJ"/>
</dbReference>
<evidence type="ECO:0000313" key="4">
    <source>
        <dbReference type="EMBL" id="KMT60781.1"/>
    </source>
</evidence>
<accession>A0A0J8J8Z6</accession>
<dbReference type="PATRIC" id="fig|1430899.3.peg.488"/>
<evidence type="ECO:0000256" key="1">
    <source>
        <dbReference type="ARBA" id="ARBA00022801"/>
    </source>
</evidence>
<evidence type="ECO:0000259" key="3">
    <source>
        <dbReference type="PROSITE" id="PS51781"/>
    </source>
</evidence>
<dbReference type="Proteomes" id="UP000052258">
    <property type="component" value="Unassembled WGS sequence"/>
</dbReference>
<dbReference type="Gene3D" id="2.30.30.40">
    <property type="entry name" value="SH3 Domains"/>
    <property type="match status" value="1"/>
</dbReference>
<dbReference type="EMBL" id="AZHO01000006">
    <property type="protein sequence ID" value="KMT60781.1"/>
    <property type="molecule type" value="Genomic_DNA"/>
</dbReference>
<feature type="domain" description="SH3b" evidence="3">
    <location>
        <begin position="279"/>
        <end position="344"/>
    </location>
</feature>
<dbReference type="PROSITE" id="PS51781">
    <property type="entry name" value="SH3B"/>
    <property type="match status" value="1"/>
</dbReference>
<gene>
    <name evidence="4" type="ORF">X560_0472</name>
</gene>
<dbReference type="InterPro" id="IPR002901">
    <property type="entry name" value="MGlyc_endo_b_GlcNAc-like_dom"/>
</dbReference>
<feature type="signal peptide" evidence="2">
    <location>
        <begin position="1"/>
        <end position="24"/>
    </location>
</feature>